<feature type="coiled-coil region" evidence="1">
    <location>
        <begin position="66"/>
        <end position="93"/>
    </location>
</feature>
<dbReference type="SUPFAM" id="SSF46689">
    <property type="entry name" value="Homeodomain-like"/>
    <property type="match status" value="1"/>
</dbReference>
<dbReference type="KEGG" id="fro:AALO17_11860"/>
<dbReference type="EMBL" id="CP011391">
    <property type="protein sequence ID" value="AMK53993.1"/>
    <property type="molecule type" value="Genomic_DNA"/>
</dbReference>
<evidence type="ECO:0000313" key="2">
    <source>
        <dbReference type="EMBL" id="AMK53283.1"/>
    </source>
</evidence>
<dbReference type="KEGG" id="fro:AALO17_22390"/>
<evidence type="ECO:0000313" key="9">
    <source>
        <dbReference type="EMBL" id="AMK55373.1"/>
    </source>
</evidence>
<evidence type="ECO:0000256" key="1">
    <source>
        <dbReference type="SAM" id="Coils"/>
    </source>
</evidence>
<dbReference type="KEGG" id="fro:AALO17_16710"/>
<dbReference type="KEGG" id="fro:AALO17_08590"/>
<evidence type="ECO:0000313" key="10">
    <source>
        <dbReference type="EMBL" id="AMK55678.1"/>
    </source>
</evidence>
<sequence length="99" mass="11373">MAKKRKTFTDEFKQDAVQFLTNHPEMTVIECAETLGVGRSTLERWRADFNRSGLSAVTAHNNDKEEKDLLKENVRLQRELRDSQEALKILKKAISILGN</sequence>
<reference evidence="12 14" key="2">
    <citation type="submission" date="2016-11" db="EMBL/GenBank/DDBJ databases">
        <title>Description of two novel members of the family Erysipelotrichaceae: Ileibacterium lipovorans gen. nov., sp. nov. and Dubosiella newyorkensis, gen. nov., sp. nov.</title>
        <authorList>
            <person name="Cox L.M."/>
            <person name="Sohn J."/>
            <person name="Tyrrell K.L."/>
            <person name="Citron D.M."/>
            <person name="Lawson P.A."/>
            <person name="Patel N.B."/>
            <person name="Iizumi T."/>
            <person name="Perez-Perez G.I."/>
            <person name="Goldstein E.J."/>
            <person name="Blaser M.J."/>
        </authorList>
    </citation>
    <scope>NUCLEOTIDE SEQUENCE [LARGE SCALE GENOMIC DNA]</scope>
    <source>
        <strain evidence="12 14">NYU-BL-K8</strain>
    </source>
</reference>
<dbReference type="InterPro" id="IPR002514">
    <property type="entry name" value="Transposase_8"/>
</dbReference>
<dbReference type="Pfam" id="PF01527">
    <property type="entry name" value="HTH_Tnp_1"/>
    <property type="match status" value="1"/>
</dbReference>
<dbReference type="OrthoDB" id="9813731at2"/>
<dbReference type="KEGG" id="fro:AALO17_26540"/>
<dbReference type="EMBL" id="CP011391">
    <property type="protein sequence ID" value="AMK54805.1"/>
    <property type="molecule type" value="Genomic_DNA"/>
</dbReference>
<keyword evidence="1" id="KW-0175">Coiled coil</keyword>
<evidence type="ECO:0000313" key="12">
    <source>
        <dbReference type="EMBL" id="OLU43834.1"/>
    </source>
</evidence>
<dbReference type="EMBL" id="CP011391">
    <property type="protein sequence ID" value="AMK55369.1"/>
    <property type="molecule type" value="Genomic_DNA"/>
</dbReference>
<dbReference type="Gene3D" id="1.10.10.60">
    <property type="entry name" value="Homeodomain-like"/>
    <property type="match status" value="1"/>
</dbReference>
<dbReference type="InterPro" id="IPR009057">
    <property type="entry name" value="Homeodomain-like_sf"/>
</dbReference>
<dbReference type="EMBL" id="CP011391">
    <property type="protein sequence ID" value="AMK54776.1"/>
    <property type="molecule type" value="Genomic_DNA"/>
</dbReference>
<dbReference type="EMBL" id="CP011391">
    <property type="protein sequence ID" value="AMK54320.1"/>
    <property type="molecule type" value="Genomic_DNA"/>
</dbReference>
<dbReference type="EMBL" id="CP011391">
    <property type="protein sequence ID" value="AMK55373.1"/>
    <property type="molecule type" value="Genomic_DNA"/>
</dbReference>
<dbReference type="GO" id="GO:0003677">
    <property type="term" value="F:DNA binding"/>
    <property type="evidence" value="ECO:0007669"/>
    <property type="project" value="InterPro"/>
</dbReference>
<dbReference type="EMBL" id="CP011391">
    <property type="protein sequence ID" value="AMK55364.1"/>
    <property type="molecule type" value="Genomic_DNA"/>
</dbReference>
<dbReference type="EMBL" id="MPJZ01000091">
    <property type="protein sequence ID" value="OLU43834.1"/>
    <property type="molecule type" value="Genomic_DNA"/>
</dbReference>
<keyword evidence="13" id="KW-1185">Reference proteome</keyword>
<dbReference type="KEGG" id="fro:AALO17_01490"/>
<dbReference type="EMBL" id="CP011391">
    <property type="protein sequence ID" value="AMK55678.1"/>
    <property type="molecule type" value="Genomic_DNA"/>
</dbReference>
<name>A0A140DVU9_9FIRM</name>
<evidence type="ECO:0000313" key="7">
    <source>
        <dbReference type="EMBL" id="AMK55364.1"/>
    </source>
</evidence>
<reference evidence="5 13" key="1">
    <citation type="journal article" date="2016" name="Gut Pathog.">
        <title>Whole genome sequencing of "Faecalibaculum rodentium" ALO17, isolated from C57BL/6J laboratory mouse feces.</title>
        <authorList>
            <person name="Lim S."/>
            <person name="Chang D.H."/>
            <person name="Ahn S."/>
            <person name="Kim B.C."/>
        </authorList>
    </citation>
    <scope>NUCLEOTIDE SEQUENCE [LARGE SCALE GENOMIC DNA]</scope>
    <source>
        <strain evidence="5 13">Alo17</strain>
    </source>
</reference>
<dbReference type="KEGG" id="fro:AALO17_16420"/>
<dbReference type="Proteomes" id="UP000186758">
    <property type="component" value="Unassembled WGS sequence"/>
</dbReference>
<dbReference type="GO" id="GO:0004803">
    <property type="term" value="F:transposase activity"/>
    <property type="evidence" value="ECO:0007669"/>
    <property type="project" value="InterPro"/>
</dbReference>
<organism evidence="5 13">
    <name type="scientific">Faecalibaculum rodentium</name>
    <dbReference type="NCBI Taxonomy" id="1702221"/>
    <lineage>
        <taxon>Bacteria</taxon>
        <taxon>Bacillati</taxon>
        <taxon>Bacillota</taxon>
        <taxon>Erysipelotrichia</taxon>
        <taxon>Erysipelotrichales</taxon>
        <taxon>Erysipelotrichaceae</taxon>
        <taxon>Faecalibaculum</taxon>
    </lineage>
</organism>
<evidence type="ECO:0000313" key="14">
    <source>
        <dbReference type="Proteomes" id="UP000186758"/>
    </source>
</evidence>
<accession>A0A140DVU9</accession>
<dbReference type="AlphaFoldDB" id="A0A140DVU9"/>
<dbReference type="Proteomes" id="UP000069771">
    <property type="component" value="Chromosome"/>
</dbReference>
<evidence type="ECO:0000313" key="8">
    <source>
        <dbReference type="EMBL" id="AMK55369.1"/>
    </source>
</evidence>
<dbReference type="GeneID" id="78479133"/>
<dbReference type="KEGG" id="fro:AALO17_22350"/>
<dbReference type="STRING" id="1702221.AALO17_01490"/>
<evidence type="ECO:0000313" key="4">
    <source>
        <dbReference type="EMBL" id="AMK54320.1"/>
    </source>
</evidence>
<gene>
    <name evidence="2" type="ORF">AALO17_01490</name>
    <name evidence="3" type="ORF">AALO17_08590</name>
    <name evidence="4" type="ORF">AALO17_11860</name>
    <name evidence="5" type="ORF">AALO17_16420</name>
    <name evidence="6" type="ORF">AALO17_16710</name>
    <name evidence="7" type="ORF">AALO17_22300</name>
    <name evidence="8" type="ORF">AALO17_22350</name>
    <name evidence="9" type="ORF">AALO17_22390</name>
    <name evidence="10" type="ORF">AALO17_25440</name>
    <name evidence="11" type="ORF">AALO17_26540</name>
    <name evidence="12" type="ORF">BO223_10510</name>
</gene>
<evidence type="ECO:0000313" key="5">
    <source>
        <dbReference type="EMBL" id="AMK54776.1"/>
    </source>
</evidence>
<dbReference type="EMBL" id="CP011391">
    <property type="protein sequence ID" value="AMK53283.1"/>
    <property type="molecule type" value="Genomic_DNA"/>
</dbReference>
<dbReference type="RefSeq" id="WP_067554245.1">
    <property type="nucleotide sequence ID" value="NZ_CAJTBG010000100.1"/>
</dbReference>
<dbReference type="EMBL" id="CP011391">
    <property type="protein sequence ID" value="AMK55788.1"/>
    <property type="molecule type" value="Genomic_DNA"/>
</dbReference>
<protein>
    <submittedName>
        <fullName evidence="5">Transposase IS3</fullName>
    </submittedName>
</protein>
<dbReference type="KEGG" id="fro:AALO17_22300"/>
<evidence type="ECO:0000313" key="3">
    <source>
        <dbReference type="EMBL" id="AMK53993.1"/>
    </source>
</evidence>
<evidence type="ECO:0000313" key="6">
    <source>
        <dbReference type="EMBL" id="AMK54805.1"/>
    </source>
</evidence>
<proteinExistence type="predicted"/>
<dbReference type="KEGG" id="fro:AALO17_25440"/>
<evidence type="ECO:0000313" key="11">
    <source>
        <dbReference type="EMBL" id="AMK55788.1"/>
    </source>
</evidence>
<dbReference type="GO" id="GO:0006313">
    <property type="term" value="P:DNA transposition"/>
    <property type="evidence" value="ECO:0007669"/>
    <property type="project" value="InterPro"/>
</dbReference>
<evidence type="ECO:0000313" key="13">
    <source>
        <dbReference type="Proteomes" id="UP000069771"/>
    </source>
</evidence>